<dbReference type="Proteomes" id="UP000029273">
    <property type="component" value="Unassembled WGS sequence"/>
</dbReference>
<dbReference type="NCBIfam" id="NF005451">
    <property type="entry name" value="PRK07044.1"/>
    <property type="match status" value="1"/>
</dbReference>
<dbReference type="InterPro" id="IPR036409">
    <property type="entry name" value="Aldolase_II/adducin_N_sf"/>
</dbReference>
<dbReference type="AlphaFoldDB" id="A0A1A6C6N9"/>
<dbReference type="GO" id="GO:0005996">
    <property type="term" value="P:monosaccharide metabolic process"/>
    <property type="evidence" value="ECO:0007669"/>
    <property type="project" value="UniProtKB-ARBA"/>
</dbReference>
<proteinExistence type="inferred from homology"/>
<gene>
    <name evidence="3" type="ORF">Thpro_021276</name>
</gene>
<name>A0A1A6C6N9_9GAMM</name>
<dbReference type="Gene3D" id="3.40.225.10">
    <property type="entry name" value="Class II aldolase/adducin N-terminal domain"/>
    <property type="match status" value="1"/>
</dbReference>
<dbReference type="OrthoDB" id="9786287at2"/>
<accession>A0A1A6C6N9</accession>
<keyword evidence="4" id="KW-1185">Reference proteome</keyword>
<dbReference type="STRING" id="160660.BJI67_03855"/>
<evidence type="ECO:0000313" key="4">
    <source>
        <dbReference type="Proteomes" id="UP000029273"/>
    </source>
</evidence>
<evidence type="ECO:0000256" key="1">
    <source>
        <dbReference type="ARBA" id="ARBA00037961"/>
    </source>
</evidence>
<dbReference type="InterPro" id="IPR051017">
    <property type="entry name" value="Aldolase-II_Adducin_sf"/>
</dbReference>
<reference evidence="3 4" key="1">
    <citation type="journal article" date="2014" name="Genome Announc.">
        <title>Draft Genome Sequence of the Iron-Oxidizing, Acidophilic, and Halotolerant 'Thiobacillus prosperus' Type Strain DSM 5130.</title>
        <authorList>
            <person name="Ossandon F.J."/>
            <person name="Cardenas J.P."/>
            <person name="Corbett M."/>
            <person name="Quatrini R."/>
            <person name="Holmes D.S."/>
            <person name="Watkin E."/>
        </authorList>
    </citation>
    <scope>NUCLEOTIDE SEQUENCE [LARGE SCALE GENOMIC DNA]</scope>
    <source>
        <strain evidence="3 4">DSM 5130</strain>
    </source>
</reference>
<dbReference type="SMART" id="SM01007">
    <property type="entry name" value="Aldolase_II"/>
    <property type="match status" value="1"/>
</dbReference>
<dbReference type="InterPro" id="IPR001303">
    <property type="entry name" value="Aldolase_II/adducin_N"/>
</dbReference>
<sequence length="243" mass="27066">MTDAEWSQRVRLAAAYRIAALEGMDDGVFNHFSCAVPGEPQHFLLKPFGPLFSEVTASGLIKVDAEGRVVAGEGEWEPTAFHIHARIHAGVPRARCIFHTHMPYATALASLADMRLLPVNQSSLRFVRRTAYLENYGGLVLDDGEANRIVEALARYDVLLMANHGVTVIGDDIEGCVYDLHYLEWACRDQYLVYASGQPPRLIPDAVVARTAEQMIEEKRMAKANHFAAMLRRLDAVNPGYDR</sequence>
<comment type="similarity">
    <text evidence="1">Belongs to the aldolase class II family.</text>
</comment>
<dbReference type="GO" id="GO:0005856">
    <property type="term" value="C:cytoskeleton"/>
    <property type="evidence" value="ECO:0007669"/>
    <property type="project" value="TreeGrafter"/>
</dbReference>
<organism evidence="3 4">
    <name type="scientific">Acidihalobacter prosperus</name>
    <dbReference type="NCBI Taxonomy" id="160660"/>
    <lineage>
        <taxon>Bacteria</taxon>
        <taxon>Pseudomonadati</taxon>
        <taxon>Pseudomonadota</taxon>
        <taxon>Gammaproteobacteria</taxon>
        <taxon>Chromatiales</taxon>
        <taxon>Ectothiorhodospiraceae</taxon>
        <taxon>Acidihalobacter</taxon>
    </lineage>
</organism>
<dbReference type="GO" id="GO:0051015">
    <property type="term" value="F:actin filament binding"/>
    <property type="evidence" value="ECO:0007669"/>
    <property type="project" value="TreeGrafter"/>
</dbReference>
<protein>
    <recommendedName>
        <fullName evidence="2">Class II aldolase/adducin N-terminal domain-containing protein</fullName>
    </recommendedName>
</protein>
<feature type="domain" description="Class II aldolase/adducin N-terminal" evidence="2">
    <location>
        <begin position="10"/>
        <end position="191"/>
    </location>
</feature>
<comment type="caution">
    <text evidence="3">The sequence shown here is derived from an EMBL/GenBank/DDBJ whole genome shotgun (WGS) entry which is preliminary data.</text>
</comment>
<evidence type="ECO:0000259" key="2">
    <source>
        <dbReference type="SMART" id="SM01007"/>
    </source>
</evidence>
<dbReference type="PANTHER" id="PTHR10672:SF3">
    <property type="entry name" value="PROTEIN HU-LI TAI SHAO"/>
    <property type="match status" value="1"/>
</dbReference>
<dbReference type="Pfam" id="PF00596">
    <property type="entry name" value="Aldolase_II"/>
    <property type="match status" value="1"/>
</dbReference>
<dbReference type="SUPFAM" id="SSF53639">
    <property type="entry name" value="AraD/HMP-PK domain-like"/>
    <property type="match status" value="1"/>
</dbReference>
<dbReference type="EMBL" id="JQSG02000002">
    <property type="protein sequence ID" value="OBS10226.1"/>
    <property type="molecule type" value="Genomic_DNA"/>
</dbReference>
<evidence type="ECO:0000313" key="3">
    <source>
        <dbReference type="EMBL" id="OBS10226.1"/>
    </source>
</evidence>
<dbReference type="PANTHER" id="PTHR10672">
    <property type="entry name" value="ADDUCIN"/>
    <property type="match status" value="1"/>
</dbReference>